<dbReference type="Gene3D" id="1.10.10.60">
    <property type="entry name" value="Homeodomain-like"/>
    <property type="match status" value="1"/>
</dbReference>
<sequence>MSASPVLGHRQQKKLDTWRALREAAIRLMLERSFDEVSVDEIASAARVSRATFFNYFRSKEAVILDPDPAMAAEALEILAARPAGEPIWESLTESIIDFLRRNSDRLTVKYRITASSPALAQSRRNAGQPFWDEIRRWLGDRVPGGPHARFQVDLITNIALAVADTATAAWNPDDGPDALAELLRIGLDTVEVSGFR</sequence>
<dbReference type="PROSITE" id="PS50977">
    <property type="entry name" value="HTH_TETR_2"/>
    <property type="match status" value="1"/>
</dbReference>
<keyword evidence="2 4" id="KW-0238">DNA-binding</keyword>
<organism evidence="6 7">
    <name type="scientific">Nocardia terpenica</name>
    <dbReference type="NCBI Taxonomy" id="455432"/>
    <lineage>
        <taxon>Bacteria</taxon>
        <taxon>Bacillati</taxon>
        <taxon>Actinomycetota</taxon>
        <taxon>Actinomycetes</taxon>
        <taxon>Mycobacteriales</taxon>
        <taxon>Nocardiaceae</taxon>
        <taxon>Nocardia</taxon>
    </lineage>
</organism>
<dbReference type="GO" id="GO:0003700">
    <property type="term" value="F:DNA-binding transcription factor activity"/>
    <property type="evidence" value="ECO:0007669"/>
    <property type="project" value="TreeGrafter"/>
</dbReference>
<evidence type="ECO:0000256" key="4">
    <source>
        <dbReference type="PROSITE-ProRule" id="PRU00335"/>
    </source>
</evidence>
<dbReference type="InterPro" id="IPR009057">
    <property type="entry name" value="Homeodomain-like_sf"/>
</dbReference>
<evidence type="ECO:0000256" key="3">
    <source>
        <dbReference type="ARBA" id="ARBA00023163"/>
    </source>
</evidence>
<accession>A0A291RNL4</accession>
<dbReference type="GeneID" id="88360605"/>
<gene>
    <name evidence="6" type="ORF">CRH09_25020</name>
</gene>
<dbReference type="InterPro" id="IPR050109">
    <property type="entry name" value="HTH-type_TetR-like_transc_reg"/>
</dbReference>
<dbReference type="Pfam" id="PF00440">
    <property type="entry name" value="TetR_N"/>
    <property type="match status" value="1"/>
</dbReference>
<evidence type="ECO:0000259" key="5">
    <source>
        <dbReference type="PROSITE" id="PS50977"/>
    </source>
</evidence>
<dbReference type="RefSeq" id="WP_098696007.1">
    <property type="nucleotide sequence ID" value="NZ_CP023778.1"/>
</dbReference>
<dbReference type="KEGG" id="ntp:CRH09_25020"/>
<evidence type="ECO:0000256" key="2">
    <source>
        <dbReference type="ARBA" id="ARBA00023125"/>
    </source>
</evidence>
<dbReference type="PANTHER" id="PTHR30055">
    <property type="entry name" value="HTH-TYPE TRANSCRIPTIONAL REGULATOR RUTR"/>
    <property type="match status" value="1"/>
</dbReference>
<keyword evidence="1" id="KW-0805">Transcription regulation</keyword>
<dbReference type="InterPro" id="IPR001647">
    <property type="entry name" value="HTH_TetR"/>
</dbReference>
<dbReference type="Gene3D" id="1.10.357.10">
    <property type="entry name" value="Tetracycline Repressor, domain 2"/>
    <property type="match status" value="1"/>
</dbReference>
<dbReference type="GO" id="GO:0000976">
    <property type="term" value="F:transcription cis-regulatory region binding"/>
    <property type="evidence" value="ECO:0007669"/>
    <property type="project" value="TreeGrafter"/>
</dbReference>
<dbReference type="PRINTS" id="PR00455">
    <property type="entry name" value="HTHTETR"/>
</dbReference>
<dbReference type="Proteomes" id="UP000221961">
    <property type="component" value="Chromosome"/>
</dbReference>
<dbReference type="PANTHER" id="PTHR30055:SF238">
    <property type="entry name" value="MYCOFACTOCIN BIOSYNTHESIS TRANSCRIPTIONAL REGULATOR MFTR-RELATED"/>
    <property type="match status" value="1"/>
</dbReference>
<keyword evidence="3" id="KW-0804">Transcription</keyword>
<protein>
    <submittedName>
        <fullName evidence="6">TetR family transcriptional regulator</fullName>
    </submittedName>
</protein>
<dbReference type="AlphaFoldDB" id="A0A291RNL4"/>
<dbReference type="SUPFAM" id="SSF46689">
    <property type="entry name" value="Homeodomain-like"/>
    <property type="match status" value="1"/>
</dbReference>
<reference evidence="6 7" key="1">
    <citation type="submission" date="2017-10" db="EMBL/GenBank/DDBJ databases">
        <title>Comparative genomics between pathogenic Norcardia.</title>
        <authorList>
            <person name="Zeng L."/>
        </authorList>
    </citation>
    <scope>NUCLEOTIDE SEQUENCE [LARGE SCALE GENOMIC DNA]</scope>
    <source>
        <strain evidence="6 7">NC_YFY_NT001</strain>
    </source>
</reference>
<feature type="DNA-binding region" description="H-T-H motif" evidence="4">
    <location>
        <begin position="38"/>
        <end position="57"/>
    </location>
</feature>
<evidence type="ECO:0000256" key="1">
    <source>
        <dbReference type="ARBA" id="ARBA00023015"/>
    </source>
</evidence>
<evidence type="ECO:0000313" key="7">
    <source>
        <dbReference type="Proteomes" id="UP000221961"/>
    </source>
</evidence>
<dbReference type="EMBL" id="CP023778">
    <property type="protein sequence ID" value="ATL68957.1"/>
    <property type="molecule type" value="Genomic_DNA"/>
</dbReference>
<dbReference type="InterPro" id="IPR023772">
    <property type="entry name" value="DNA-bd_HTH_TetR-type_CS"/>
</dbReference>
<name>A0A291RNL4_9NOCA</name>
<feature type="domain" description="HTH tetR-type" evidence="5">
    <location>
        <begin position="15"/>
        <end position="75"/>
    </location>
</feature>
<dbReference type="PROSITE" id="PS01081">
    <property type="entry name" value="HTH_TETR_1"/>
    <property type="match status" value="1"/>
</dbReference>
<evidence type="ECO:0000313" key="6">
    <source>
        <dbReference type="EMBL" id="ATL68957.1"/>
    </source>
</evidence>
<proteinExistence type="predicted"/>